<dbReference type="Proteomes" id="UP000269721">
    <property type="component" value="Unassembled WGS sequence"/>
</dbReference>
<dbReference type="GO" id="GO:0005516">
    <property type="term" value="F:calmodulin binding"/>
    <property type="evidence" value="ECO:0007669"/>
    <property type="project" value="InterPro"/>
</dbReference>
<dbReference type="GO" id="GO:0005977">
    <property type="term" value="P:glycogen metabolic process"/>
    <property type="evidence" value="ECO:0007669"/>
    <property type="project" value="InterPro"/>
</dbReference>
<sequence length="458" mass="48822">LSPFDISNLLTDILSAHDEAAGSDSPRGFKYTAPLSTIRSRSGASLLSAPSTPPGPRSILPNEITVSVQSAGFVSGNFARIEASLDGKPLAFPTVSGRGLNVAVFDPLDGSIIERCSFDTHASAEESEDFARLIDWVDPGTVVAVVAKDDAFENLTEAARLACESLGSTKIRDLAYRDSWCLVGEKGSETGSATEILVNATAGPTELITRRVDMIAKRRAIGAAFPDGIVPGAAASQLMPSNGIWHRRRKNDGALNRVPNDFYPKVWGVLSRTTGILIGKELLPRDPTVSEKTPEELNFALQIESLLDVIRDPAERQVAVECLVVISSLGERNPEIQLNASETIDLLSVVRTAIETFWIKYTANNRKIIEDAVAPSSASADDGALPGAGCSSTTPSLLASVECAVPGLDRPPVDIGFGARERLARRVFFDLPQEGPDGTMAFLAEACVRSAFAVRCSE</sequence>
<dbReference type="InterPro" id="IPR039477">
    <property type="entry name" value="ILEI/PANDER_dom"/>
</dbReference>
<dbReference type="InterPro" id="IPR045583">
    <property type="entry name" value="KPBA/B_C"/>
</dbReference>
<evidence type="ECO:0000259" key="3">
    <source>
        <dbReference type="Pfam" id="PF19292"/>
    </source>
</evidence>
<dbReference type="EMBL" id="KZ999939">
    <property type="protein sequence ID" value="RKO84593.1"/>
    <property type="molecule type" value="Genomic_DNA"/>
</dbReference>
<dbReference type="InterPro" id="IPR008734">
    <property type="entry name" value="PHK_A/B_su"/>
</dbReference>
<feature type="non-terminal residue" evidence="4">
    <location>
        <position position="1"/>
    </location>
</feature>
<protein>
    <submittedName>
        <fullName evidence="4">Uncharacterized protein</fullName>
    </submittedName>
</protein>
<reference evidence="5" key="1">
    <citation type="journal article" date="2018" name="Nat. Microbiol.">
        <title>Leveraging single-cell genomics to expand the fungal tree of life.</title>
        <authorList>
            <person name="Ahrendt S.R."/>
            <person name="Quandt C.A."/>
            <person name="Ciobanu D."/>
            <person name="Clum A."/>
            <person name="Salamov A."/>
            <person name="Andreopoulos B."/>
            <person name="Cheng J.F."/>
            <person name="Woyke T."/>
            <person name="Pelin A."/>
            <person name="Henrissat B."/>
            <person name="Reynolds N.K."/>
            <person name="Benny G.L."/>
            <person name="Smith M.E."/>
            <person name="James T.Y."/>
            <person name="Grigoriev I.V."/>
        </authorList>
    </citation>
    <scope>NUCLEOTIDE SEQUENCE [LARGE SCALE GENOMIC DNA]</scope>
</reference>
<evidence type="ECO:0000259" key="2">
    <source>
        <dbReference type="Pfam" id="PF15711"/>
    </source>
</evidence>
<evidence type="ECO:0000256" key="1">
    <source>
        <dbReference type="ARBA" id="ARBA00023277"/>
    </source>
</evidence>
<keyword evidence="5" id="KW-1185">Reference proteome</keyword>
<gene>
    <name evidence="4" type="ORF">BDK51DRAFT_32875</name>
</gene>
<dbReference type="PROSITE" id="PS52031">
    <property type="entry name" value="GG_LECTIN"/>
    <property type="match status" value="1"/>
</dbReference>
<organism evidence="4 5">
    <name type="scientific">Blyttiomyces helicus</name>
    <dbReference type="NCBI Taxonomy" id="388810"/>
    <lineage>
        <taxon>Eukaryota</taxon>
        <taxon>Fungi</taxon>
        <taxon>Fungi incertae sedis</taxon>
        <taxon>Chytridiomycota</taxon>
        <taxon>Chytridiomycota incertae sedis</taxon>
        <taxon>Chytridiomycetes</taxon>
        <taxon>Chytridiomycetes incertae sedis</taxon>
        <taxon>Blyttiomyces</taxon>
    </lineage>
</organism>
<feature type="domain" description="Phosphorylase b kinase regulatory subunit alpha/beta C-terminal" evidence="3">
    <location>
        <begin position="237"/>
        <end position="367"/>
    </location>
</feature>
<dbReference type="OrthoDB" id="5971574at2759"/>
<evidence type="ECO:0000313" key="5">
    <source>
        <dbReference type="Proteomes" id="UP000269721"/>
    </source>
</evidence>
<accession>A0A4P9W0G2</accession>
<dbReference type="GO" id="GO:0005964">
    <property type="term" value="C:phosphorylase kinase complex"/>
    <property type="evidence" value="ECO:0007669"/>
    <property type="project" value="TreeGrafter"/>
</dbReference>
<dbReference type="PANTHER" id="PTHR10749:SF8">
    <property type="entry name" value="PHOSPHORYLASE B KINASE REGULATORY SUBUNIT BETA"/>
    <property type="match status" value="1"/>
</dbReference>
<proteinExistence type="predicted"/>
<keyword evidence="1" id="KW-0119">Carbohydrate metabolism</keyword>
<dbReference type="Pfam" id="PF15711">
    <property type="entry name" value="ILEI"/>
    <property type="match status" value="1"/>
</dbReference>
<dbReference type="AlphaFoldDB" id="A0A4P9W0G2"/>
<dbReference type="PANTHER" id="PTHR10749">
    <property type="entry name" value="PHOSPHORYLASE B KINASE REGULATORY SUBUNIT"/>
    <property type="match status" value="1"/>
</dbReference>
<feature type="domain" description="ILEI/PANDER" evidence="2">
    <location>
        <begin position="98"/>
        <end position="188"/>
    </location>
</feature>
<evidence type="ECO:0000313" key="4">
    <source>
        <dbReference type="EMBL" id="RKO84593.1"/>
    </source>
</evidence>
<name>A0A4P9W0G2_9FUNG</name>
<dbReference type="Pfam" id="PF19292">
    <property type="entry name" value="KPBB_C"/>
    <property type="match status" value="1"/>
</dbReference>